<dbReference type="AlphaFoldDB" id="A0A939IGQ6"/>
<evidence type="ECO:0000313" key="8">
    <source>
        <dbReference type="Proteomes" id="UP000664545"/>
    </source>
</evidence>
<feature type="transmembrane region" description="Helical" evidence="6">
    <location>
        <begin position="34"/>
        <end position="51"/>
    </location>
</feature>
<dbReference type="Proteomes" id="UP000664545">
    <property type="component" value="Unassembled WGS sequence"/>
</dbReference>
<reference evidence="7" key="1">
    <citation type="submission" date="2021-02" db="EMBL/GenBank/DDBJ databases">
        <title>Abyssanaerobacter marinus gen.nov., sp., nov, anaerobic bacterium isolated from the Onnuri vent field of Indian Ocean and suggestion of Mogibacteriaceae fam. nov., and proposal of reclassification of ambiguous this family's genus member.</title>
        <authorList>
            <person name="Kim Y.J."/>
            <person name="Yang J.-A."/>
        </authorList>
    </citation>
    <scope>NUCLEOTIDE SEQUENCE</scope>
    <source>
        <strain evidence="7">DSM 2634</strain>
    </source>
</reference>
<dbReference type="CDD" id="cd06580">
    <property type="entry name" value="TM_PBP1_transp_TpRbsC_like"/>
    <property type="match status" value="1"/>
</dbReference>
<evidence type="ECO:0000256" key="1">
    <source>
        <dbReference type="ARBA" id="ARBA00004651"/>
    </source>
</evidence>
<feature type="transmembrane region" description="Helical" evidence="6">
    <location>
        <begin position="241"/>
        <end position="259"/>
    </location>
</feature>
<evidence type="ECO:0000256" key="2">
    <source>
        <dbReference type="ARBA" id="ARBA00022475"/>
    </source>
</evidence>
<accession>A0A939IGQ6</accession>
<keyword evidence="5 6" id="KW-0472">Membrane</keyword>
<dbReference type="GO" id="GO:0005886">
    <property type="term" value="C:plasma membrane"/>
    <property type="evidence" value="ECO:0007669"/>
    <property type="project" value="UniProtKB-SubCell"/>
</dbReference>
<dbReference type="PANTHER" id="PTHR43370:SF2">
    <property type="entry name" value="ABC TRANSPORTER PERMEASE PROTEIN"/>
    <property type="match status" value="1"/>
</dbReference>
<feature type="transmembrane region" description="Helical" evidence="6">
    <location>
        <begin position="58"/>
        <end position="81"/>
    </location>
</feature>
<keyword evidence="8" id="KW-1185">Reference proteome</keyword>
<dbReference type="GO" id="GO:0022857">
    <property type="term" value="F:transmembrane transporter activity"/>
    <property type="evidence" value="ECO:0007669"/>
    <property type="project" value="InterPro"/>
</dbReference>
<dbReference type="RefSeq" id="WP_206582549.1">
    <property type="nucleotide sequence ID" value="NZ_JAFJZZ010000004.1"/>
</dbReference>
<evidence type="ECO:0000256" key="6">
    <source>
        <dbReference type="SAM" id="Phobius"/>
    </source>
</evidence>
<keyword evidence="4 6" id="KW-1133">Transmembrane helix</keyword>
<evidence type="ECO:0000313" key="7">
    <source>
        <dbReference type="EMBL" id="MBN7773710.1"/>
    </source>
</evidence>
<gene>
    <name evidence="7" type="ORF">JYB65_10085</name>
</gene>
<feature type="transmembrane region" description="Helical" evidence="6">
    <location>
        <begin position="265"/>
        <end position="284"/>
    </location>
</feature>
<evidence type="ECO:0000256" key="4">
    <source>
        <dbReference type="ARBA" id="ARBA00022989"/>
    </source>
</evidence>
<sequence length="308" mass="32688">MEAFLAACIVAGTPLVFATVGELITEKSGSLNLGVEGMMLIGAVMGFMTAFTTGNPILAVVCAALAGAFGALIFAFLTVTLKANQVVTGLTLTIFGTGFASFVGQPNIGCSVPQTVSHFFAKTPIPVLGDLPFIGPIFFKQDIFVYLSYILVIVACIYLYRTRIGLNMRAIGENAGAADASGINITLYKYAHIITGGALCGLGGAYLSLIRVPIWQADVVTGRGWIAVALVIFASWNPLKALIGAIFFGGLSILGLRLQAMGFSISQYLVDMIPYVATVVIVIISTHKRKKESQPPADLGNNYFREER</sequence>
<keyword evidence="3 6" id="KW-0812">Transmembrane</keyword>
<comment type="subcellular location">
    <subcellularLocation>
        <location evidence="1">Cell membrane</location>
        <topology evidence="1">Multi-pass membrane protein</topology>
    </subcellularLocation>
</comment>
<comment type="caution">
    <text evidence="7">The sequence shown here is derived from an EMBL/GenBank/DDBJ whole genome shotgun (WGS) entry which is preliminary data.</text>
</comment>
<organism evidence="7 8">
    <name type="scientific">Clostridium aminobutyricum</name>
    <dbReference type="NCBI Taxonomy" id="33953"/>
    <lineage>
        <taxon>Bacteria</taxon>
        <taxon>Bacillati</taxon>
        <taxon>Bacillota</taxon>
        <taxon>Clostridia</taxon>
        <taxon>Eubacteriales</taxon>
        <taxon>Clostridiaceae</taxon>
        <taxon>Clostridium</taxon>
    </lineage>
</organism>
<keyword evidence="2" id="KW-1003">Cell membrane</keyword>
<proteinExistence type="predicted"/>
<dbReference type="EMBL" id="JAFJZZ010000004">
    <property type="protein sequence ID" value="MBN7773710.1"/>
    <property type="molecule type" value="Genomic_DNA"/>
</dbReference>
<feature type="transmembrane region" description="Helical" evidence="6">
    <location>
        <begin position="190"/>
        <end position="208"/>
    </location>
</feature>
<dbReference type="PANTHER" id="PTHR43370">
    <property type="entry name" value="SUGAR ABC TRANSPORTER INTEGRAL MEMBRANE PROTEIN-RELATED"/>
    <property type="match status" value="1"/>
</dbReference>
<feature type="transmembrane region" description="Helical" evidence="6">
    <location>
        <begin position="143"/>
        <end position="160"/>
    </location>
</feature>
<evidence type="ECO:0000256" key="3">
    <source>
        <dbReference type="ARBA" id="ARBA00022692"/>
    </source>
</evidence>
<evidence type="ECO:0000256" key="5">
    <source>
        <dbReference type="ARBA" id="ARBA00023136"/>
    </source>
</evidence>
<dbReference type="InterPro" id="IPR001851">
    <property type="entry name" value="ABC_transp_permease"/>
</dbReference>
<dbReference type="Pfam" id="PF02653">
    <property type="entry name" value="BPD_transp_2"/>
    <property type="match status" value="1"/>
</dbReference>
<protein>
    <submittedName>
        <fullName evidence="7">ABC transporter permease</fullName>
    </submittedName>
</protein>
<name>A0A939IGQ6_CLOAM</name>